<gene>
    <name evidence="1" type="ORF">BpHYR1_013687</name>
</gene>
<comment type="caution">
    <text evidence="1">The sequence shown here is derived from an EMBL/GenBank/DDBJ whole genome shotgun (WGS) entry which is preliminary data.</text>
</comment>
<dbReference type="Proteomes" id="UP000276133">
    <property type="component" value="Unassembled WGS sequence"/>
</dbReference>
<dbReference type="AlphaFoldDB" id="A0A3M7RTH9"/>
<proteinExistence type="predicted"/>
<keyword evidence="2" id="KW-1185">Reference proteome</keyword>
<name>A0A3M7RTH9_BRAPC</name>
<evidence type="ECO:0000313" key="2">
    <source>
        <dbReference type="Proteomes" id="UP000276133"/>
    </source>
</evidence>
<evidence type="ECO:0000313" key="1">
    <source>
        <dbReference type="EMBL" id="RNA26851.1"/>
    </source>
</evidence>
<organism evidence="1 2">
    <name type="scientific">Brachionus plicatilis</name>
    <name type="common">Marine rotifer</name>
    <name type="synonym">Brachionus muelleri</name>
    <dbReference type="NCBI Taxonomy" id="10195"/>
    <lineage>
        <taxon>Eukaryota</taxon>
        <taxon>Metazoa</taxon>
        <taxon>Spiralia</taxon>
        <taxon>Gnathifera</taxon>
        <taxon>Rotifera</taxon>
        <taxon>Eurotatoria</taxon>
        <taxon>Monogononta</taxon>
        <taxon>Pseudotrocha</taxon>
        <taxon>Ploima</taxon>
        <taxon>Brachionidae</taxon>
        <taxon>Brachionus</taxon>
    </lineage>
</organism>
<reference evidence="1 2" key="1">
    <citation type="journal article" date="2018" name="Sci. Rep.">
        <title>Genomic signatures of local adaptation to the degree of environmental predictability in rotifers.</title>
        <authorList>
            <person name="Franch-Gras L."/>
            <person name="Hahn C."/>
            <person name="Garcia-Roger E.M."/>
            <person name="Carmona M.J."/>
            <person name="Serra M."/>
            <person name="Gomez A."/>
        </authorList>
    </citation>
    <scope>NUCLEOTIDE SEQUENCE [LARGE SCALE GENOMIC DNA]</scope>
    <source>
        <strain evidence="1">HYR1</strain>
    </source>
</reference>
<dbReference type="EMBL" id="REGN01002660">
    <property type="protein sequence ID" value="RNA26851.1"/>
    <property type="molecule type" value="Genomic_DNA"/>
</dbReference>
<protein>
    <submittedName>
        <fullName evidence="1">Uncharacterized protein</fullName>
    </submittedName>
</protein>
<accession>A0A3M7RTH9</accession>
<sequence>MQQTFKNLKTTMFQICSFNFDDFRAPIDQTKTQLNTIENTQNQMFEKIERTNTACRYGVFVRSKYF</sequence>